<name>A0A0F9J0C3_9ZZZZ</name>
<evidence type="ECO:0000313" key="1">
    <source>
        <dbReference type="EMBL" id="KKL99340.1"/>
    </source>
</evidence>
<gene>
    <name evidence="1" type="ORF">LCGC14_1815420</name>
</gene>
<dbReference type="AlphaFoldDB" id="A0A0F9J0C3"/>
<accession>A0A0F9J0C3</accession>
<proteinExistence type="predicted"/>
<organism evidence="1">
    <name type="scientific">marine sediment metagenome</name>
    <dbReference type="NCBI Taxonomy" id="412755"/>
    <lineage>
        <taxon>unclassified sequences</taxon>
        <taxon>metagenomes</taxon>
        <taxon>ecological metagenomes</taxon>
    </lineage>
</organism>
<sequence length="132" mass="14397">MIYDIINPSDAVTLEADDVVVAQAACLLLGEGQYALTNSEGEEVLPLCVFGGQFEKWAKEQNFNLVDILKNHRAEVTTCLRSVMCCSISDRAAIVAAVGDDPEALARYNDTKRSSLNDICGLAFSLAKRRIK</sequence>
<comment type="caution">
    <text evidence="1">The sequence shown here is derived from an EMBL/GenBank/DDBJ whole genome shotgun (WGS) entry which is preliminary data.</text>
</comment>
<protein>
    <submittedName>
        <fullName evidence="1">Uncharacterized protein</fullName>
    </submittedName>
</protein>
<reference evidence="1" key="1">
    <citation type="journal article" date="2015" name="Nature">
        <title>Complex archaea that bridge the gap between prokaryotes and eukaryotes.</title>
        <authorList>
            <person name="Spang A."/>
            <person name="Saw J.H."/>
            <person name="Jorgensen S.L."/>
            <person name="Zaremba-Niedzwiedzka K."/>
            <person name="Martijn J."/>
            <person name="Lind A.E."/>
            <person name="van Eijk R."/>
            <person name="Schleper C."/>
            <person name="Guy L."/>
            <person name="Ettema T.J."/>
        </authorList>
    </citation>
    <scope>NUCLEOTIDE SEQUENCE</scope>
</reference>
<dbReference type="EMBL" id="LAZR01017700">
    <property type="protein sequence ID" value="KKL99340.1"/>
    <property type="molecule type" value="Genomic_DNA"/>
</dbReference>